<comment type="caution">
    <text evidence="1">The sequence shown here is derived from an EMBL/GenBank/DDBJ whole genome shotgun (WGS) entry which is preliminary data.</text>
</comment>
<evidence type="ECO:0000313" key="2">
    <source>
        <dbReference type="Proteomes" id="UP000775872"/>
    </source>
</evidence>
<dbReference type="EMBL" id="CABFOC020000002">
    <property type="protein sequence ID" value="CAH0036822.1"/>
    <property type="molecule type" value="Genomic_DNA"/>
</dbReference>
<protein>
    <submittedName>
        <fullName evidence="1">Uncharacterized protein</fullName>
    </submittedName>
</protein>
<dbReference type="AlphaFoldDB" id="A0A9N9W0A0"/>
<reference evidence="2" key="1">
    <citation type="submission" date="2019-06" db="EMBL/GenBank/DDBJ databases">
        <authorList>
            <person name="Broberg M."/>
        </authorList>
    </citation>
    <scope>NUCLEOTIDE SEQUENCE [LARGE SCALE GENOMIC DNA]</scope>
</reference>
<evidence type="ECO:0000313" key="1">
    <source>
        <dbReference type="EMBL" id="CAH0036822.1"/>
    </source>
</evidence>
<name>A0A9N9W0A0_9HYPO</name>
<organism evidence="1 2">
    <name type="scientific">Clonostachys solani</name>
    <dbReference type="NCBI Taxonomy" id="160281"/>
    <lineage>
        <taxon>Eukaryota</taxon>
        <taxon>Fungi</taxon>
        <taxon>Dikarya</taxon>
        <taxon>Ascomycota</taxon>
        <taxon>Pezizomycotina</taxon>
        <taxon>Sordariomycetes</taxon>
        <taxon>Hypocreomycetidae</taxon>
        <taxon>Hypocreales</taxon>
        <taxon>Bionectriaceae</taxon>
        <taxon>Clonostachys</taxon>
    </lineage>
</organism>
<keyword evidence="2" id="KW-1185">Reference proteome</keyword>
<dbReference type="Proteomes" id="UP000775872">
    <property type="component" value="Unassembled WGS sequence"/>
</dbReference>
<proteinExistence type="predicted"/>
<sequence>MGIDKKPRVPYMTAESLRGPNYVFQRELPDVTDVIARRRYMDTFICHVMPVTNKQIKEYRIQMTIVYLRTLIKRRFRWVAEDWLSCMIDLHTWNAIFLAHPLIKALPNFPWVLITHDRSLDPSRMYKDFREFHSLDNDPCKDLKDNGPCKDLKDNEVTDRELDSA</sequence>
<reference evidence="1 2" key="2">
    <citation type="submission" date="2021-10" db="EMBL/GenBank/DDBJ databases">
        <authorList>
            <person name="Piombo E."/>
        </authorList>
    </citation>
    <scope>NUCLEOTIDE SEQUENCE [LARGE SCALE GENOMIC DNA]</scope>
</reference>
<accession>A0A9N9W0A0</accession>
<dbReference type="OrthoDB" id="5150458at2759"/>
<gene>
    <name evidence="1" type="ORF">CSOL1703_00002763</name>
</gene>